<proteinExistence type="predicted"/>
<organism evidence="1 2">
    <name type="scientific">Leptospira meyeri</name>
    <dbReference type="NCBI Taxonomy" id="29508"/>
    <lineage>
        <taxon>Bacteria</taxon>
        <taxon>Pseudomonadati</taxon>
        <taxon>Spirochaetota</taxon>
        <taxon>Spirochaetia</taxon>
        <taxon>Leptospirales</taxon>
        <taxon>Leptospiraceae</taxon>
        <taxon>Leptospira</taxon>
    </lineage>
</organism>
<evidence type="ECO:0000313" key="1">
    <source>
        <dbReference type="EMBL" id="TDY71136.1"/>
    </source>
</evidence>
<dbReference type="EMBL" id="SORO01000001">
    <property type="protein sequence ID" value="TDY71136.1"/>
    <property type="molecule type" value="Genomic_DNA"/>
</dbReference>
<evidence type="ECO:0000313" key="2">
    <source>
        <dbReference type="Proteomes" id="UP000294684"/>
    </source>
</evidence>
<dbReference type="Proteomes" id="UP000294684">
    <property type="component" value="Unassembled WGS sequence"/>
</dbReference>
<protein>
    <recommendedName>
        <fullName evidence="3">Alginate export domain-containing protein</fullName>
    </recommendedName>
</protein>
<evidence type="ECO:0008006" key="3">
    <source>
        <dbReference type="Google" id="ProtNLM"/>
    </source>
</evidence>
<reference evidence="1 2" key="1">
    <citation type="submission" date="2019-03" db="EMBL/GenBank/DDBJ databases">
        <title>Genomic Encyclopedia of Archaeal and Bacterial Type Strains, Phase II (KMG-II): from individual species to whole genera.</title>
        <authorList>
            <person name="Goeker M."/>
        </authorList>
    </citation>
    <scope>NUCLEOTIDE SEQUENCE [LARGE SCALE GENOMIC DNA]</scope>
    <source>
        <strain evidence="1 2">DSM 21537</strain>
    </source>
</reference>
<accession>A0A4R8MVX1</accession>
<dbReference type="OrthoDB" id="334958at2"/>
<name>A0A4R8MVX1_LEPME</name>
<dbReference type="AlphaFoldDB" id="A0A4R8MVX1"/>
<keyword evidence="2" id="KW-1185">Reference proteome</keyword>
<dbReference type="RefSeq" id="WP_004783949.1">
    <property type="nucleotide sequence ID" value="NZ_SORO01000001.1"/>
</dbReference>
<gene>
    <name evidence="1" type="ORF">CLV96_0091</name>
</gene>
<dbReference type="STRING" id="1193051.LEP1GSC017_3879"/>
<dbReference type="GeneID" id="79825449"/>
<sequence length="476" mass="54619">MNSLQKFFVTSLFVLAGNRSVQAVGVEVGILGYEFFFKEKKQTYQFQSPGWDFQIHQMGREFQDTSYLNRVSGESMFVGLKDKNKREKVVWDLNIQLTSGKETGLRPFYLGKNHYIGYETSKFLFGLGRREHLFRPKSFGSSYDGGDGVFLEFLPQPNLTLQFFLWDHYSGVILLEKDRFRTFLPIPVEEENIDIAFRNQNRGTNVNHHRRHSFGLIYGEYLSLRLGIQYVELGSWGKHVKDHTKETKTSGADGDSLLNGNVGFRFDAEIWDIQFDFLWAKGNDRTNSKVAAQSSSIPIAGEAIQLGSEFRYGGLLVRSSHFISDREERNQKNQIIRDGYVSMGSHPAQTPYLSQIFRIFPSAALTEGGYEKNYALREGRSFGYLSELVLQFTYHQVLLKLIGTYFLPYQVTRPSDGRISFQKRDFEVFYIGEGLLELSLKEDSSFELGIGLSQLFVPDSFALKSNFGYIFGRLEI</sequence>
<dbReference type="NCBIfam" id="NF047476">
    <property type="entry name" value="LA_2168_fam"/>
    <property type="match status" value="1"/>
</dbReference>
<comment type="caution">
    <text evidence="1">The sequence shown here is derived from an EMBL/GenBank/DDBJ whole genome shotgun (WGS) entry which is preliminary data.</text>
</comment>